<accession>A0A9P8NAW4</accession>
<feature type="compositionally biased region" description="Basic and acidic residues" evidence="1">
    <location>
        <begin position="22"/>
        <end position="52"/>
    </location>
</feature>
<dbReference type="InterPro" id="IPR036259">
    <property type="entry name" value="MFS_trans_sf"/>
</dbReference>
<evidence type="ECO:0008006" key="5">
    <source>
        <dbReference type="Google" id="ProtNLM"/>
    </source>
</evidence>
<dbReference type="Proteomes" id="UP000824596">
    <property type="component" value="Unassembled WGS sequence"/>
</dbReference>
<evidence type="ECO:0000313" key="4">
    <source>
        <dbReference type="Proteomes" id="UP000824596"/>
    </source>
</evidence>
<dbReference type="AlphaFoldDB" id="A0A9P8NAW4"/>
<dbReference type="GeneID" id="68350665"/>
<keyword evidence="2" id="KW-0812">Transmembrane</keyword>
<evidence type="ECO:0000256" key="2">
    <source>
        <dbReference type="SAM" id="Phobius"/>
    </source>
</evidence>
<feature type="compositionally biased region" description="Low complexity" evidence="1">
    <location>
        <begin position="55"/>
        <end position="75"/>
    </location>
</feature>
<comment type="caution">
    <text evidence="3">The sequence shown here is derived from an EMBL/GenBank/DDBJ whole genome shotgun (WGS) entry which is preliminary data.</text>
</comment>
<proteinExistence type="predicted"/>
<dbReference type="RefSeq" id="XP_044726407.1">
    <property type="nucleotide sequence ID" value="XM_044860007.1"/>
</dbReference>
<feature type="transmembrane region" description="Helical" evidence="2">
    <location>
        <begin position="85"/>
        <end position="109"/>
    </location>
</feature>
<sequence length="134" mass="14177">MAAAELPTTGVRRSTFEEDTTDVEREDGSAKPHDEKTAAKTGPRDQEDRAGPDQDPASTARPPAAAAAEAGTDSPESGRKGIETFLVMFALCLALFLAALDMTILATAIPTISSHFDSSLGYVTAQHRHTPLHT</sequence>
<keyword evidence="2" id="KW-1133">Transmembrane helix</keyword>
<evidence type="ECO:0000256" key="1">
    <source>
        <dbReference type="SAM" id="MobiDB-lite"/>
    </source>
</evidence>
<evidence type="ECO:0000313" key="3">
    <source>
        <dbReference type="EMBL" id="KAH0968894.1"/>
    </source>
</evidence>
<gene>
    <name evidence="3" type="ORF">HRG_01536</name>
</gene>
<organism evidence="3 4">
    <name type="scientific">Hirsutella rhossiliensis</name>
    <dbReference type="NCBI Taxonomy" id="111463"/>
    <lineage>
        <taxon>Eukaryota</taxon>
        <taxon>Fungi</taxon>
        <taxon>Dikarya</taxon>
        <taxon>Ascomycota</taxon>
        <taxon>Pezizomycotina</taxon>
        <taxon>Sordariomycetes</taxon>
        <taxon>Hypocreomycetidae</taxon>
        <taxon>Hypocreales</taxon>
        <taxon>Ophiocordycipitaceae</taxon>
        <taxon>Hirsutella</taxon>
    </lineage>
</organism>
<name>A0A9P8NAW4_9HYPO</name>
<keyword evidence="2" id="KW-0472">Membrane</keyword>
<dbReference type="SUPFAM" id="SSF103473">
    <property type="entry name" value="MFS general substrate transporter"/>
    <property type="match status" value="1"/>
</dbReference>
<reference evidence="3" key="1">
    <citation type="submission" date="2021-09" db="EMBL/GenBank/DDBJ databases">
        <title>A high-quality genome of the endoparasitic fungus Hirsutella rhossiliensis with a comparison of Hirsutella genomes reveals transposable elements contributing to genome size variation.</title>
        <authorList>
            <person name="Lin R."/>
            <person name="Jiao Y."/>
            <person name="Sun X."/>
            <person name="Ling J."/>
            <person name="Xie B."/>
            <person name="Cheng X."/>
        </authorList>
    </citation>
    <scope>NUCLEOTIDE SEQUENCE</scope>
    <source>
        <strain evidence="3">HR02</strain>
    </source>
</reference>
<feature type="region of interest" description="Disordered" evidence="1">
    <location>
        <begin position="1"/>
        <end position="79"/>
    </location>
</feature>
<keyword evidence="4" id="KW-1185">Reference proteome</keyword>
<protein>
    <recommendedName>
        <fullName evidence="5">Major facilitator superfamily transporter</fullName>
    </recommendedName>
</protein>
<dbReference type="EMBL" id="JAIZPD010000001">
    <property type="protein sequence ID" value="KAH0968894.1"/>
    <property type="molecule type" value="Genomic_DNA"/>
</dbReference>